<evidence type="ECO:0000256" key="7">
    <source>
        <dbReference type="ARBA" id="ARBA00022989"/>
    </source>
</evidence>
<dbReference type="PANTHER" id="PTHR45631">
    <property type="entry name" value="OS07G0107800 PROTEIN-RELATED"/>
    <property type="match status" value="1"/>
</dbReference>
<dbReference type="Gene3D" id="3.30.200.20">
    <property type="entry name" value="Phosphorylase Kinase, domain 1"/>
    <property type="match status" value="1"/>
</dbReference>
<dbReference type="Pfam" id="PF13855">
    <property type="entry name" value="LRR_8"/>
    <property type="match status" value="1"/>
</dbReference>
<dbReference type="AlphaFoldDB" id="A0AAW0K5L3"/>
<feature type="binding site" evidence="11">
    <location>
        <position position="659"/>
    </location>
    <ligand>
        <name>ATP</name>
        <dbReference type="ChEBI" id="CHEBI:30616"/>
    </ligand>
</feature>
<name>A0AAW0K5L3_QUESU</name>
<comment type="catalytic activity">
    <reaction evidence="9">
        <text>L-threonyl-[protein] + ATP = O-phospho-L-threonyl-[protein] + ADP + H(+)</text>
        <dbReference type="Rhea" id="RHEA:46608"/>
        <dbReference type="Rhea" id="RHEA-COMP:11060"/>
        <dbReference type="Rhea" id="RHEA-COMP:11605"/>
        <dbReference type="ChEBI" id="CHEBI:15378"/>
        <dbReference type="ChEBI" id="CHEBI:30013"/>
        <dbReference type="ChEBI" id="CHEBI:30616"/>
        <dbReference type="ChEBI" id="CHEBI:61977"/>
        <dbReference type="ChEBI" id="CHEBI:456216"/>
        <dbReference type="EC" id="2.7.11.1"/>
    </reaction>
</comment>
<dbReference type="SUPFAM" id="SSF52058">
    <property type="entry name" value="L domain-like"/>
    <property type="match status" value="1"/>
</dbReference>
<evidence type="ECO:0000256" key="5">
    <source>
        <dbReference type="ARBA" id="ARBA00022729"/>
    </source>
</evidence>
<evidence type="ECO:0000313" key="15">
    <source>
        <dbReference type="Proteomes" id="UP000237347"/>
    </source>
</evidence>
<evidence type="ECO:0000256" key="6">
    <source>
        <dbReference type="ARBA" id="ARBA00022737"/>
    </source>
</evidence>
<feature type="domain" description="Protein kinase" evidence="13">
    <location>
        <begin position="632"/>
        <end position="877"/>
    </location>
</feature>
<dbReference type="GO" id="GO:0005524">
    <property type="term" value="F:ATP binding"/>
    <property type="evidence" value="ECO:0007669"/>
    <property type="project" value="UniProtKB-UniRule"/>
</dbReference>
<keyword evidence="6" id="KW-0677">Repeat</keyword>
<dbReference type="Gene3D" id="3.80.10.10">
    <property type="entry name" value="Ribonuclease Inhibitor"/>
    <property type="match status" value="1"/>
</dbReference>
<dbReference type="InterPro" id="IPR000719">
    <property type="entry name" value="Prot_kinase_dom"/>
</dbReference>
<dbReference type="Pfam" id="PF07714">
    <property type="entry name" value="PK_Tyr_Ser-Thr"/>
    <property type="match status" value="2"/>
</dbReference>
<evidence type="ECO:0000313" key="14">
    <source>
        <dbReference type="EMBL" id="KAK7834262.1"/>
    </source>
</evidence>
<evidence type="ECO:0000256" key="9">
    <source>
        <dbReference type="ARBA" id="ARBA00047899"/>
    </source>
</evidence>
<dbReference type="Pfam" id="PF12819">
    <property type="entry name" value="Malectin_like"/>
    <property type="match status" value="1"/>
</dbReference>
<keyword evidence="8 12" id="KW-0472">Membrane</keyword>
<dbReference type="InterPro" id="IPR011009">
    <property type="entry name" value="Kinase-like_dom_sf"/>
</dbReference>
<evidence type="ECO:0000256" key="8">
    <source>
        <dbReference type="ARBA" id="ARBA00023136"/>
    </source>
</evidence>
<dbReference type="Proteomes" id="UP000237347">
    <property type="component" value="Unassembled WGS sequence"/>
</dbReference>
<evidence type="ECO:0000256" key="10">
    <source>
        <dbReference type="ARBA" id="ARBA00048679"/>
    </source>
</evidence>
<dbReference type="GO" id="GO:0004672">
    <property type="term" value="F:protein kinase activity"/>
    <property type="evidence" value="ECO:0007669"/>
    <property type="project" value="InterPro"/>
</dbReference>
<dbReference type="InterPro" id="IPR001245">
    <property type="entry name" value="Ser-Thr/Tyr_kinase_cat_dom"/>
</dbReference>
<evidence type="ECO:0000259" key="13">
    <source>
        <dbReference type="PROSITE" id="PS50011"/>
    </source>
</evidence>
<dbReference type="EMBL" id="PKMF04000389">
    <property type="protein sequence ID" value="KAK7834262.1"/>
    <property type="molecule type" value="Genomic_DNA"/>
</dbReference>
<dbReference type="PROSITE" id="PS50011">
    <property type="entry name" value="PROTEIN_KINASE_DOM"/>
    <property type="match status" value="1"/>
</dbReference>
<dbReference type="SUPFAM" id="SSF56112">
    <property type="entry name" value="Protein kinase-like (PK-like)"/>
    <property type="match status" value="1"/>
</dbReference>
<evidence type="ECO:0000256" key="2">
    <source>
        <dbReference type="ARBA" id="ARBA00012513"/>
    </source>
</evidence>
<reference evidence="14 15" key="1">
    <citation type="journal article" date="2018" name="Sci. Data">
        <title>The draft genome sequence of cork oak.</title>
        <authorList>
            <person name="Ramos A.M."/>
            <person name="Usie A."/>
            <person name="Barbosa P."/>
            <person name="Barros P.M."/>
            <person name="Capote T."/>
            <person name="Chaves I."/>
            <person name="Simoes F."/>
            <person name="Abreu I."/>
            <person name="Carrasquinho I."/>
            <person name="Faro C."/>
            <person name="Guimaraes J.B."/>
            <person name="Mendonca D."/>
            <person name="Nobrega F."/>
            <person name="Rodrigues L."/>
            <person name="Saibo N.J.M."/>
            <person name="Varela M.C."/>
            <person name="Egas C."/>
            <person name="Matos J."/>
            <person name="Miguel C.M."/>
            <person name="Oliveira M.M."/>
            <person name="Ricardo C.P."/>
            <person name="Goncalves S."/>
        </authorList>
    </citation>
    <scope>NUCLEOTIDE SEQUENCE [LARGE SCALE GENOMIC DNA]</scope>
    <source>
        <strain evidence="15">cv. HL8</strain>
    </source>
</reference>
<evidence type="ECO:0000256" key="4">
    <source>
        <dbReference type="ARBA" id="ARBA00022692"/>
    </source>
</evidence>
<accession>A0AAW0K5L3</accession>
<dbReference type="PROSITE" id="PS00107">
    <property type="entry name" value="PROTEIN_KINASE_ATP"/>
    <property type="match status" value="1"/>
</dbReference>
<dbReference type="InterPro" id="IPR032675">
    <property type="entry name" value="LRR_dom_sf"/>
</dbReference>
<keyword evidence="15" id="KW-1185">Reference proteome</keyword>
<evidence type="ECO:0000256" key="12">
    <source>
        <dbReference type="SAM" id="Phobius"/>
    </source>
</evidence>
<keyword evidence="11" id="KW-0547">Nucleotide-binding</keyword>
<dbReference type="FunFam" id="3.80.10.10:FF:000129">
    <property type="entry name" value="Leucine-rich repeat receptor-like kinase"/>
    <property type="match status" value="1"/>
</dbReference>
<dbReference type="EC" id="2.7.11.1" evidence="2"/>
<sequence>MPKGDFDLNSAWKAVEVSLTCVSENPLNRPTMSQVVIDLKECLVTELARRKECGVTESNDSSPIFTIHVTARTSFSLLLVHGQNQSGFISLDCGLPANSSYTEPTTGINYISDAAFIDAGVSMSISPVYKTNSLEQEYYYVRSFPQGIRNCYTISVTNGTRYLIRGSFLYANYDAKSKPPGFDLYIDANKWDSVTLLDESTFIFAELIHVPKLDHIDFCLVNTGNGVPFISALELRPLKNDTYVTESGSLSTFLRLDFGSLTNQTYRYKDDVFDRMWFPPTAMFGWTPISTSLTAVMDTTHNDFQPPSVVMDTASTAINASSPMTFNWVPPDNTSQYYVYIHIAEIKALKTNESRVFNISLNGELWGGPYIPKYLHTTTIYSPSALKGGKFEFALYKIEQSTLPPLINAIEVYTVVELLQSQTDQQDVGAIKNIKTMYGVTRNWQGDPCAPTAYVWDGLNCTYNAFESPTITSLNLSSSGLAGQIAPYISNLTMIQYLDLSNNSLTGPVPNFLSNLQSLRVLNLERNNLSGSLPAALLDKSKSGSLLLSVAENPNLCPSISCTTEQKKKNIIVPIVASIGGFFILLLGAAGIFWIFKRIREQEGDKVSNLQNVQLESKNRQFTYSDIQMITNNFEKLLGEGGFGKVYLGYVDGNPVAVKMISQSAVEGYQQFHSEACNRNLCHIFLVEPLIRVHHRNLTILVGYCNEGPNLALIYEYMANGDLHSHISGLDSNRIGLCTRYFRSNKLTTKSDVYSFGVVLMELITGRPAIMRSTKNVHISQWINSMVAHGDIRSIVDPRLPNGDFDLNSAWKAVEVSMTCVSENPFNRPTMSQVVIDLKECLTTELAQRRGDSVTESNDSSSIFTINVTSGTSPSAR</sequence>
<keyword evidence="5" id="KW-0732">Signal</keyword>
<gene>
    <name evidence="14" type="primary">IOS1_8</name>
    <name evidence="14" type="ORF">CFP56_024752</name>
</gene>
<proteinExistence type="predicted"/>
<keyword evidence="11" id="KW-0067">ATP-binding</keyword>
<keyword evidence="4 12" id="KW-0812">Transmembrane</keyword>
<comment type="subcellular location">
    <subcellularLocation>
        <location evidence="1">Membrane</location>
        <topology evidence="1">Single-pass membrane protein</topology>
    </subcellularLocation>
</comment>
<dbReference type="GO" id="GO:0016020">
    <property type="term" value="C:membrane"/>
    <property type="evidence" value="ECO:0007669"/>
    <property type="project" value="UniProtKB-SubCell"/>
</dbReference>
<dbReference type="Gene3D" id="1.10.510.10">
    <property type="entry name" value="Transferase(Phosphotransferase) domain 1"/>
    <property type="match status" value="1"/>
</dbReference>
<comment type="catalytic activity">
    <reaction evidence="10">
        <text>L-seryl-[protein] + ATP = O-phospho-L-seryl-[protein] + ADP + H(+)</text>
        <dbReference type="Rhea" id="RHEA:17989"/>
        <dbReference type="Rhea" id="RHEA-COMP:9863"/>
        <dbReference type="Rhea" id="RHEA-COMP:11604"/>
        <dbReference type="ChEBI" id="CHEBI:15378"/>
        <dbReference type="ChEBI" id="CHEBI:29999"/>
        <dbReference type="ChEBI" id="CHEBI:30616"/>
        <dbReference type="ChEBI" id="CHEBI:83421"/>
        <dbReference type="ChEBI" id="CHEBI:456216"/>
        <dbReference type="EC" id="2.7.11.1"/>
    </reaction>
</comment>
<organism evidence="14 15">
    <name type="scientific">Quercus suber</name>
    <name type="common">Cork oak</name>
    <dbReference type="NCBI Taxonomy" id="58331"/>
    <lineage>
        <taxon>Eukaryota</taxon>
        <taxon>Viridiplantae</taxon>
        <taxon>Streptophyta</taxon>
        <taxon>Embryophyta</taxon>
        <taxon>Tracheophyta</taxon>
        <taxon>Spermatophyta</taxon>
        <taxon>Magnoliopsida</taxon>
        <taxon>eudicotyledons</taxon>
        <taxon>Gunneridae</taxon>
        <taxon>Pentapetalae</taxon>
        <taxon>rosids</taxon>
        <taxon>fabids</taxon>
        <taxon>Fagales</taxon>
        <taxon>Fagaceae</taxon>
        <taxon>Quercus</taxon>
    </lineage>
</organism>
<feature type="transmembrane region" description="Helical" evidence="12">
    <location>
        <begin position="571"/>
        <end position="596"/>
    </location>
</feature>
<comment type="caution">
    <text evidence="14">The sequence shown here is derived from an EMBL/GenBank/DDBJ whole genome shotgun (WGS) entry which is preliminary data.</text>
</comment>
<evidence type="ECO:0000256" key="11">
    <source>
        <dbReference type="PROSITE-ProRule" id="PRU10141"/>
    </source>
</evidence>
<dbReference type="InterPro" id="IPR001611">
    <property type="entry name" value="Leu-rich_rpt"/>
</dbReference>
<protein>
    <recommendedName>
        <fullName evidence="2">non-specific serine/threonine protein kinase</fullName>
        <ecNumber evidence="2">2.7.11.1</ecNumber>
    </recommendedName>
</protein>
<dbReference type="PANTHER" id="PTHR45631:SF202">
    <property type="entry name" value="SENESCENCE-INDUCED RECEPTOR-LIKE SERINE_THREONINE-PROTEIN KINASE"/>
    <property type="match status" value="1"/>
</dbReference>
<dbReference type="InterPro" id="IPR017441">
    <property type="entry name" value="Protein_kinase_ATP_BS"/>
</dbReference>
<dbReference type="InterPro" id="IPR024788">
    <property type="entry name" value="Malectin-like_Carb-bd_dom"/>
</dbReference>
<evidence type="ECO:0000256" key="3">
    <source>
        <dbReference type="ARBA" id="ARBA00022614"/>
    </source>
</evidence>
<keyword evidence="3" id="KW-0433">Leucine-rich repeat</keyword>
<evidence type="ECO:0000256" key="1">
    <source>
        <dbReference type="ARBA" id="ARBA00004167"/>
    </source>
</evidence>
<keyword evidence="7 12" id="KW-1133">Transmembrane helix</keyword>